<sequence>MFKKLSLILFTIFQYQVIYAEENPVDNYSYAGFHLKALGGLALNVLEDEKNEFLSRPKTAPLAILGGEYGWVYKQKYYLGVEANFMLFPSIFTNKKTKITAFSNHEVPGWVVAFVPNIHGHIGYIFDNKVMITTGFFYLWGIVNTLRIPVSEKLSYEFRTLWFYDRVFFNTGLHDFHFAFGVNYKI</sequence>
<reference evidence="1 2" key="1">
    <citation type="submission" date="2018-12" db="EMBL/GenBank/DDBJ databases">
        <title>Rubrispira sanarue gen. nov., sp., nov., a member of the order Silvanigrellales, isolated from a brackish lake in Hamamatsu Japan.</title>
        <authorList>
            <person name="Maejima Y."/>
            <person name="Iino T."/>
            <person name="Muraguchi Y."/>
            <person name="Fukuda K."/>
            <person name="Nojiri H."/>
            <person name="Ohkuma M."/>
            <person name="Moriuchi R."/>
            <person name="Dohra H."/>
            <person name="Kimbara K."/>
            <person name="Shintani M."/>
        </authorList>
    </citation>
    <scope>NUCLEOTIDE SEQUENCE [LARGE SCALE GENOMIC DNA]</scope>
    <source>
        <strain evidence="1 2">RF1110005</strain>
    </source>
</reference>
<gene>
    <name evidence="1" type="ORF">JCM31447_02790</name>
</gene>
<evidence type="ECO:0000313" key="1">
    <source>
        <dbReference type="EMBL" id="BBH51856.1"/>
    </source>
</evidence>
<dbReference type="AlphaFoldDB" id="A0A4P2VGH4"/>
<dbReference type="EMBL" id="AP019368">
    <property type="protein sequence ID" value="BBH51856.1"/>
    <property type="molecule type" value="Genomic_DNA"/>
</dbReference>
<dbReference type="RefSeq" id="WP_130605790.1">
    <property type="nucleotide sequence ID" value="NZ_AP019368.1"/>
</dbReference>
<dbReference type="Proteomes" id="UP000291236">
    <property type="component" value="Chromosome"/>
</dbReference>
<name>A0A4P2VGH4_FLUSA</name>
<protein>
    <submittedName>
        <fullName evidence="1">Uncharacterized protein</fullName>
    </submittedName>
</protein>
<keyword evidence="2" id="KW-1185">Reference proteome</keyword>
<dbReference type="KEGG" id="sbf:JCM31447_02790"/>
<proteinExistence type="predicted"/>
<evidence type="ECO:0000313" key="2">
    <source>
        <dbReference type="Proteomes" id="UP000291236"/>
    </source>
</evidence>
<organism evidence="1 2">
    <name type="scientific">Fluviispira sanaruensis</name>
    <dbReference type="NCBI Taxonomy" id="2493639"/>
    <lineage>
        <taxon>Bacteria</taxon>
        <taxon>Pseudomonadati</taxon>
        <taxon>Bdellovibrionota</taxon>
        <taxon>Oligoflexia</taxon>
        <taxon>Silvanigrellales</taxon>
        <taxon>Silvanigrellaceae</taxon>
        <taxon>Fluviispira</taxon>
    </lineage>
</organism>
<accession>A0A4P2VGH4</accession>